<protein>
    <recommendedName>
        <fullName evidence="1">ESAT-6-like protein</fullName>
    </recommendedName>
</protein>
<dbReference type="RefSeq" id="WP_101464373.1">
    <property type="nucleotide sequence ID" value="NZ_JBHWGK010000044.1"/>
</dbReference>
<dbReference type="SUPFAM" id="SSF140453">
    <property type="entry name" value="EsxAB dimer-like"/>
    <property type="match status" value="1"/>
</dbReference>
<evidence type="ECO:0000256" key="1">
    <source>
        <dbReference type="RuleBase" id="RU362001"/>
    </source>
</evidence>
<dbReference type="EMBL" id="PJMW01000002">
    <property type="protein sequence ID" value="PKV77791.1"/>
    <property type="molecule type" value="Genomic_DNA"/>
</dbReference>
<reference evidence="2 3" key="1">
    <citation type="submission" date="2017-12" db="EMBL/GenBank/DDBJ databases">
        <title>Sequencing the genomes of 1000 Actinobacteria strains.</title>
        <authorList>
            <person name="Klenk H.-P."/>
        </authorList>
    </citation>
    <scope>NUCLEOTIDE SEQUENCE [LARGE SCALE GENOMIC DNA]</scope>
    <source>
        <strain evidence="2 3">DSM 44489</strain>
    </source>
</reference>
<dbReference type="Proteomes" id="UP000233766">
    <property type="component" value="Unassembled WGS sequence"/>
</dbReference>
<gene>
    <name evidence="2" type="ORF">ATK86_2144</name>
</gene>
<proteinExistence type="inferred from homology"/>
<evidence type="ECO:0000313" key="3">
    <source>
        <dbReference type="Proteomes" id="UP000233766"/>
    </source>
</evidence>
<dbReference type="OrthoDB" id="3387628at2"/>
<name>A0A2N3V849_9NOCA</name>
<evidence type="ECO:0000313" key="2">
    <source>
        <dbReference type="EMBL" id="PKV77791.1"/>
    </source>
</evidence>
<organism evidence="2 3">
    <name type="scientific">Nocardia fluminea</name>
    <dbReference type="NCBI Taxonomy" id="134984"/>
    <lineage>
        <taxon>Bacteria</taxon>
        <taxon>Bacillati</taxon>
        <taxon>Actinomycetota</taxon>
        <taxon>Actinomycetes</taxon>
        <taxon>Mycobacteriales</taxon>
        <taxon>Nocardiaceae</taxon>
        <taxon>Nocardia</taxon>
    </lineage>
</organism>
<dbReference type="AlphaFoldDB" id="A0A2N3V849"/>
<dbReference type="Pfam" id="PF06013">
    <property type="entry name" value="WXG100"/>
    <property type="match status" value="1"/>
</dbReference>
<dbReference type="InterPro" id="IPR010310">
    <property type="entry name" value="T7SS_ESAT-6-like"/>
</dbReference>
<comment type="similarity">
    <text evidence="1">Belongs to the WXG100 family.</text>
</comment>
<keyword evidence="3" id="KW-1185">Reference proteome</keyword>
<dbReference type="InterPro" id="IPR036689">
    <property type="entry name" value="ESAT-6-like_sf"/>
</dbReference>
<dbReference type="NCBIfam" id="TIGR03930">
    <property type="entry name" value="WXG100_ESAT6"/>
    <property type="match status" value="1"/>
</dbReference>
<comment type="caution">
    <text evidence="2">The sequence shown here is derived from an EMBL/GenBank/DDBJ whole genome shotgun (WGS) entry which is preliminary data.</text>
</comment>
<dbReference type="Gene3D" id="1.10.287.1060">
    <property type="entry name" value="ESAT-6-like"/>
    <property type="match status" value="1"/>
</dbReference>
<sequence>MSTNISAQFGEVAATSDEIRTAAQGVQNMLEDFKNEVAKFVAESWDEGAASEAFRTLQATWDAASVQLQTTLDGAAKLVNTGNSDLQSTDTALAGLF</sequence>
<accession>A0A2N3V849</accession>